<name>A0A2T5J519_9SPHI</name>
<dbReference type="Pfam" id="PF03372">
    <property type="entry name" value="Exo_endo_phos"/>
    <property type="match status" value="1"/>
</dbReference>
<protein>
    <submittedName>
        <fullName evidence="2">Endonuclease/exonuclease/phosphatase family metal-dependent hydrolase</fullName>
    </submittedName>
</protein>
<evidence type="ECO:0000313" key="3">
    <source>
        <dbReference type="Proteomes" id="UP000244168"/>
    </source>
</evidence>
<dbReference type="GO" id="GO:0016020">
    <property type="term" value="C:membrane"/>
    <property type="evidence" value="ECO:0007669"/>
    <property type="project" value="GOC"/>
</dbReference>
<sequence length="258" mass="28980">MQIRIVTINTWKCDGDYYNRIKLLAAQLKMLTPHVVACQECFLSEDESIDTLRYLAEELDMYYHFTFARFKQRQVGNKTINSYSGLGLLSAFPIRDVQEFDLPMSTADGQRRVQQAHLEINEEKQLLLTNVHLTHLHNGEDLRKEQVVMLAENLISRTEAYNVVCGDFNATQQSDEITLFHQLTGAVDCYEAGGGNEPRKGYGSLTVKDVDHIFSVPSGPCNTVPTFIKSAIVLNEPDEGSGLYPSDHFGVGTTLITI</sequence>
<dbReference type="GO" id="GO:0006506">
    <property type="term" value="P:GPI anchor biosynthetic process"/>
    <property type="evidence" value="ECO:0007669"/>
    <property type="project" value="TreeGrafter"/>
</dbReference>
<reference evidence="2 3" key="1">
    <citation type="submission" date="2018-04" db="EMBL/GenBank/DDBJ databases">
        <title>Genomic Encyclopedia of Archaeal and Bacterial Type Strains, Phase II (KMG-II): from individual species to whole genera.</title>
        <authorList>
            <person name="Goeker M."/>
        </authorList>
    </citation>
    <scope>NUCLEOTIDE SEQUENCE [LARGE SCALE GENOMIC DNA]</scope>
    <source>
        <strain evidence="2 3">DSM 26809</strain>
    </source>
</reference>
<dbReference type="InterPro" id="IPR051916">
    <property type="entry name" value="GPI-anchor_lipid_remodeler"/>
</dbReference>
<dbReference type="Proteomes" id="UP000244168">
    <property type="component" value="Unassembled WGS sequence"/>
</dbReference>
<proteinExistence type="predicted"/>
<dbReference type="GO" id="GO:0004519">
    <property type="term" value="F:endonuclease activity"/>
    <property type="evidence" value="ECO:0007669"/>
    <property type="project" value="UniProtKB-KW"/>
</dbReference>
<dbReference type="EMBL" id="QAOQ01000011">
    <property type="protein sequence ID" value="PTQ92661.1"/>
    <property type="molecule type" value="Genomic_DNA"/>
</dbReference>
<dbReference type="PANTHER" id="PTHR14859">
    <property type="entry name" value="CALCOFLUOR WHITE HYPERSENSITIVE PROTEIN PRECURSOR"/>
    <property type="match status" value="1"/>
</dbReference>
<comment type="caution">
    <text evidence="2">The sequence shown here is derived from an EMBL/GenBank/DDBJ whole genome shotgun (WGS) entry which is preliminary data.</text>
</comment>
<evidence type="ECO:0000313" key="2">
    <source>
        <dbReference type="EMBL" id="PTQ92661.1"/>
    </source>
</evidence>
<keyword evidence="2" id="KW-0540">Nuclease</keyword>
<dbReference type="OrthoDB" id="5447300at2"/>
<gene>
    <name evidence="2" type="ORF">C8P68_11138</name>
</gene>
<feature type="domain" description="Endonuclease/exonuclease/phosphatase" evidence="1">
    <location>
        <begin position="7"/>
        <end position="248"/>
    </location>
</feature>
<dbReference type="GO" id="GO:0004527">
    <property type="term" value="F:exonuclease activity"/>
    <property type="evidence" value="ECO:0007669"/>
    <property type="project" value="UniProtKB-KW"/>
</dbReference>
<dbReference type="AlphaFoldDB" id="A0A2T5J519"/>
<dbReference type="RefSeq" id="WP_107831429.1">
    <property type="nucleotide sequence ID" value="NZ_CP160205.1"/>
</dbReference>
<keyword evidence="2" id="KW-0255">Endonuclease</keyword>
<organism evidence="2 3">
    <name type="scientific">Mucilaginibacter yixingensis</name>
    <dbReference type="NCBI Taxonomy" id="1295612"/>
    <lineage>
        <taxon>Bacteria</taxon>
        <taxon>Pseudomonadati</taxon>
        <taxon>Bacteroidota</taxon>
        <taxon>Sphingobacteriia</taxon>
        <taxon>Sphingobacteriales</taxon>
        <taxon>Sphingobacteriaceae</taxon>
        <taxon>Mucilaginibacter</taxon>
    </lineage>
</organism>
<dbReference type="InterPro" id="IPR005135">
    <property type="entry name" value="Endo/exonuclease/phosphatase"/>
</dbReference>
<dbReference type="SUPFAM" id="SSF56219">
    <property type="entry name" value="DNase I-like"/>
    <property type="match status" value="1"/>
</dbReference>
<dbReference type="PANTHER" id="PTHR14859:SF15">
    <property type="entry name" value="ENDONUCLEASE_EXONUCLEASE_PHOSPHATASE DOMAIN-CONTAINING PROTEIN"/>
    <property type="match status" value="1"/>
</dbReference>
<dbReference type="Gene3D" id="3.60.10.10">
    <property type="entry name" value="Endonuclease/exonuclease/phosphatase"/>
    <property type="match status" value="1"/>
</dbReference>
<accession>A0A2T5J519</accession>
<evidence type="ECO:0000259" key="1">
    <source>
        <dbReference type="Pfam" id="PF03372"/>
    </source>
</evidence>
<keyword evidence="2" id="KW-0378">Hydrolase</keyword>
<dbReference type="InterPro" id="IPR036691">
    <property type="entry name" value="Endo/exonu/phosph_ase_sf"/>
</dbReference>
<keyword evidence="2" id="KW-0269">Exonuclease</keyword>
<keyword evidence="3" id="KW-1185">Reference proteome</keyword>